<evidence type="ECO:0000313" key="2">
    <source>
        <dbReference type="EMBL" id="MSS77907.1"/>
    </source>
</evidence>
<feature type="transmembrane region" description="Helical" evidence="1">
    <location>
        <begin position="40"/>
        <end position="61"/>
    </location>
</feature>
<keyword evidence="1" id="KW-0472">Membrane</keyword>
<dbReference type="RefSeq" id="WP_154540518.1">
    <property type="nucleotide sequence ID" value="NZ_JAXDSU010000057.1"/>
</dbReference>
<reference evidence="2 3" key="1">
    <citation type="submission" date="2019-08" db="EMBL/GenBank/DDBJ databases">
        <title>In-depth cultivation of the pig gut microbiome towards novel bacterial diversity and tailored functional studies.</title>
        <authorList>
            <person name="Wylensek D."/>
            <person name="Hitch T.C.A."/>
            <person name="Clavel T."/>
        </authorList>
    </citation>
    <scope>NUCLEOTIDE SEQUENCE [LARGE SCALE GENOMIC DNA]</scope>
    <source>
        <strain evidence="2 3">WCA-380-WT-2B</strain>
    </source>
</reference>
<sequence>MKREYSYGSVFIVNMIFAILSGLASYVIMTLLNLNESNFLVGFIRGIITLFSSFLITAGLINNRTGGVGDYLNQVSRINGKVIIINLLVLLISTAITYLLGTGAILSVISKNPLSLLSATSVGYLATIVFDLLTTYTNHILVDPRNKNQPISESIKDIFSTSIKLLGKTITVYLLYILIPVAILAGLLTILFLATDDPMTTLGIGVIVGGLFFIYFLIIGPIIRARIADNYLDYKGDLKREDDIFTEERYDNNHTITRNV</sequence>
<dbReference type="Proteomes" id="UP000441925">
    <property type="component" value="Unassembled WGS sequence"/>
</dbReference>
<feature type="transmembrane region" description="Helical" evidence="1">
    <location>
        <begin position="7"/>
        <end position="28"/>
    </location>
</feature>
<evidence type="ECO:0000256" key="1">
    <source>
        <dbReference type="SAM" id="Phobius"/>
    </source>
</evidence>
<gene>
    <name evidence="2" type="ORF">FYJ26_05675</name>
</gene>
<evidence type="ECO:0000313" key="3">
    <source>
        <dbReference type="Proteomes" id="UP000441925"/>
    </source>
</evidence>
<feature type="transmembrane region" description="Helical" evidence="1">
    <location>
        <begin position="173"/>
        <end position="194"/>
    </location>
</feature>
<organism evidence="2 3">
    <name type="scientific">Anaerococcus porci</name>
    <dbReference type="NCBI Taxonomy" id="2652269"/>
    <lineage>
        <taxon>Bacteria</taxon>
        <taxon>Bacillati</taxon>
        <taxon>Bacillota</taxon>
        <taxon>Tissierellia</taxon>
        <taxon>Tissierellales</taxon>
        <taxon>Peptoniphilaceae</taxon>
        <taxon>Anaerococcus</taxon>
    </lineage>
</organism>
<proteinExistence type="predicted"/>
<protein>
    <recommendedName>
        <fullName evidence="4">DUF975 family protein</fullName>
    </recommendedName>
</protein>
<dbReference type="AlphaFoldDB" id="A0A6N7VVP2"/>
<accession>A0A6N7VVP2</accession>
<feature type="transmembrane region" description="Helical" evidence="1">
    <location>
        <begin position="200"/>
        <end position="223"/>
    </location>
</feature>
<evidence type="ECO:0008006" key="4">
    <source>
        <dbReference type="Google" id="ProtNLM"/>
    </source>
</evidence>
<comment type="caution">
    <text evidence="2">The sequence shown here is derived from an EMBL/GenBank/DDBJ whole genome shotgun (WGS) entry which is preliminary data.</text>
</comment>
<feature type="transmembrane region" description="Helical" evidence="1">
    <location>
        <begin position="82"/>
        <end position="109"/>
    </location>
</feature>
<keyword evidence="1" id="KW-1133">Transmembrane helix</keyword>
<feature type="transmembrane region" description="Helical" evidence="1">
    <location>
        <begin position="121"/>
        <end position="142"/>
    </location>
</feature>
<dbReference type="EMBL" id="VULQ01000005">
    <property type="protein sequence ID" value="MSS77907.1"/>
    <property type="molecule type" value="Genomic_DNA"/>
</dbReference>
<keyword evidence="3" id="KW-1185">Reference proteome</keyword>
<name>A0A6N7VVP2_9FIRM</name>
<keyword evidence="1" id="KW-0812">Transmembrane</keyword>